<comment type="caution">
    <text evidence="1">The sequence shown here is derived from an EMBL/GenBank/DDBJ whole genome shotgun (WGS) entry which is preliminary data.</text>
</comment>
<keyword evidence="2" id="KW-1185">Reference proteome</keyword>
<gene>
    <name evidence="1" type="ORF">BCR33DRAFT_495328</name>
</gene>
<dbReference type="EMBL" id="MCGO01000006">
    <property type="protein sequence ID" value="ORY50795.1"/>
    <property type="molecule type" value="Genomic_DNA"/>
</dbReference>
<accession>A0A1Y2CWS8</accession>
<name>A0A1Y2CWS8_9FUNG</name>
<evidence type="ECO:0000313" key="2">
    <source>
        <dbReference type="Proteomes" id="UP000193642"/>
    </source>
</evidence>
<reference evidence="1 2" key="1">
    <citation type="submission" date="2016-07" db="EMBL/GenBank/DDBJ databases">
        <title>Pervasive Adenine N6-methylation of Active Genes in Fungi.</title>
        <authorList>
            <consortium name="DOE Joint Genome Institute"/>
            <person name="Mondo S.J."/>
            <person name="Dannebaum R.O."/>
            <person name="Kuo R.C."/>
            <person name="Labutti K."/>
            <person name="Haridas S."/>
            <person name="Kuo A."/>
            <person name="Salamov A."/>
            <person name="Ahrendt S.R."/>
            <person name="Lipzen A."/>
            <person name="Sullivan W."/>
            <person name="Andreopoulos W.B."/>
            <person name="Clum A."/>
            <person name="Lindquist E."/>
            <person name="Daum C."/>
            <person name="Ramamoorthy G.K."/>
            <person name="Gryganskyi A."/>
            <person name="Culley D."/>
            <person name="Magnuson J.K."/>
            <person name="James T.Y."/>
            <person name="O'Malley M.A."/>
            <person name="Stajich J.E."/>
            <person name="Spatafora J.W."/>
            <person name="Visel A."/>
            <person name="Grigoriev I.V."/>
        </authorList>
    </citation>
    <scope>NUCLEOTIDE SEQUENCE [LARGE SCALE GENOMIC DNA]</scope>
    <source>
        <strain evidence="1 2">JEL800</strain>
    </source>
</reference>
<organism evidence="1 2">
    <name type="scientific">Rhizoclosmatium globosum</name>
    <dbReference type="NCBI Taxonomy" id="329046"/>
    <lineage>
        <taxon>Eukaryota</taxon>
        <taxon>Fungi</taxon>
        <taxon>Fungi incertae sedis</taxon>
        <taxon>Chytridiomycota</taxon>
        <taxon>Chytridiomycota incertae sedis</taxon>
        <taxon>Chytridiomycetes</taxon>
        <taxon>Chytridiales</taxon>
        <taxon>Chytriomycetaceae</taxon>
        <taxon>Rhizoclosmatium</taxon>
    </lineage>
</organism>
<dbReference type="Proteomes" id="UP000193642">
    <property type="component" value="Unassembled WGS sequence"/>
</dbReference>
<protein>
    <submittedName>
        <fullName evidence="1">Uncharacterized protein</fullName>
    </submittedName>
</protein>
<sequence length="99" mass="11400">MDSREMRGMLSLCHSGADDDVFSANEYLWVSSIAQEDVNGFKWPVAKDSKTQKLSERDLGAQRVLLKRIEDIKYRWKILKMIVDDGRVDSRQDQPGLVL</sequence>
<dbReference type="OrthoDB" id="2157285at2759"/>
<dbReference type="AlphaFoldDB" id="A0A1Y2CWS8"/>
<proteinExistence type="predicted"/>
<evidence type="ECO:0000313" key="1">
    <source>
        <dbReference type="EMBL" id="ORY50795.1"/>
    </source>
</evidence>